<dbReference type="InterPro" id="IPR036458">
    <property type="entry name" value="Na:dicarbo_symporter_sf"/>
</dbReference>
<keyword evidence="2 6" id="KW-0813">Transport</keyword>
<sequence length="128" mass="13021">MAVLAMLCSLGSAPVPSAGMVLLATMLTSSGVPMTSSFGLVVGIVWIVDRGMTMVNITGDSAVAAIVDRILGDAIDLEHVDAGGGVDQADLASGWPAQDSMEGSWFYAPPEPESEEGSGDETSSLTSD</sequence>
<dbReference type="Gene3D" id="1.10.3860.10">
    <property type="entry name" value="Sodium:dicarboxylate symporter"/>
    <property type="match status" value="1"/>
</dbReference>
<accession>A0ABN9RZM8</accession>
<dbReference type="Pfam" id="PF00375">
    <property type="entry name" value="SDF"/>
    <property type="match status" value="1"/>
</dbReference>
<keyword evidence="4 6" id="KW-1133">Transmembrane helix</keyword>
<organism evidence="8 9">
    <name type="scientific">Prorocentrum cordatum</name>
    <dbReference type="NCBI Taxonomy" id="2364126"/>
    <lineage>
        <taxon>Eukaryota</taxon>
        <taxon>Sar</taxon>
        <taxon>Alveolata</taxon>
        <taxon>Dinophyceae</taxon>
        <taxon>Prorocentrales</taxon>
        <taxon>Prorocentraceae</taxon>
        <taxon>Prorocentrum</taxon>
    </lineage>
</organism>
<comment type="caution">
    <text evidence="8">The sequence shown here is derived from an EMBL/GenBank/DDBJ whole genome shotgun (WGS) entry which is preliminary data.</text>
</comment>
<feature type="region of interest" description="Disordered" evidence="7">
    <location>
        <begin position="88"/>
        <end position="128"/>
    </location>
</feature>
<evidence type="ECO:0000256" key="5">
    <source>
        <dbReference type="ARBA" id="ARBA00023136"/>
    </source>
</evidence>
<evidence type="ECO:0000313" key="9">
    <source>
        <dbReference type="Proteomes" id="UP001189429"/>
    </source>
</evidence>
<evidence type="ECO:0000313" key="8">
    <source>
        <dbReference type="EMBL" id="CAK0824898.1"/>
    </source>
</evidence>
<protein>
    <recommendedName>
        <fullName evidence="6">Amino acid transporter</fullName>
    </recommendedName>
</protein>
<evidence type="ECO:0000256" key="1">
    <source>
        <dbReference type="ARBA" id="ARBA00004141"/>
    </source>
</evidence>
<comment type="caution">
    <text evidence="6">Lacks conserved residue(s) required for the propagation of feature annotation.</text>
</comment>
<keyword evidence="3 6" id="KW-0812">Transmembrane</keyword>
<dbReference type="PANTHER" id="PTHR11958">
    <property type="entry name" value="SODIUM/DICARBOXYLATE SYMPORTER-RELATED"/>
    <property type="match status" value="1"/>
</dbReference>
<dbReference type="InterPro" id="IPR050746">
    <property type="entry name" value="DAACS"/>
</dbReference>
<evidence type="ECO:0000256" key="2">
    <source>
        <dbReference type="ARBA" id="ARBA00022448"/>
    </source>
</evidence>
<keyword evidence="5 6" id="KW-0472">Membrane</keyword>
<name>A0ABN9RZM8_9DINO</name>
<dbReference type="EMBL" id="CAUYUJ010008778">
    <property type="protein sequence ID" value="CAK0824898.1"/>
    <property type="molecule type" value="Genomic_DNA"/>
</dbReference>
<evidence type="ECO:0000256" key="6">
    <source>
        <dbReference type="RuleBase" id="RU361216"/>
    </source>
</evidence>
<dbReference type="PANTHER" id="PTHR11958:SF63">
    <property type="entry name" value="AMINO ACID TRANSPORTER"/>
    <property type="match status" value="1"/>
</dbReference>
<feature type="transmembrane region" description="Helical" evidence="6">
    <location>
        <begin position="27"/>
        <end position="48"/>
    </location>
</feature>
<keyword evidence="9" id="KW-1185">Reference proteome</keyword>
<proteinExistence type="inferred from homology"/>
<evidence type="ECO:0000256" key="4">
    <source>
        <dbReference type="ARBA" id="ARBA00022989"/>
    </source>
</evidence>
<keyword evidence="6" id="KW-0769">Symport</keyword>
<reference evidence="8" key="1">
    <citation type="submission" date="2023-10" db="EMBL/GenBank/DDBJ databases">
        <authorList>
            <person name="Chen Y."/>
            <person name="Shah S."/>
            <person name="Dougan E. K."/>
            <person name="Thang M."/>
            <person name="Chan C."/>
        </authorList>
    </citation>
    <scope>NUCLEOTIDE SEQUENCE [LARGE SCALE GENOMIC DNA]</scope>
</reference>
<evidence type="ECO:0000256" key="3">
    <source>
        <dbReference type="ARBA" id="ARBA00022692"/>
    </source>
</evidence>
<dbReference type="InterPro" id="IPR001991">
    <property type="entry name" value="Na-dicarboxylate_symporter"/>
</dbReference>
<dbReference type="SUPFAM" id="SSF118215">
    <property type="entry name" value="Proton glutamate symport protein"/>
    <property type="match status" value="1"/>
</dbReference>
<comment type="similarity">
    <text evidence="6">Belongs to the dicarboxylate/amino acid:cation symporter (DAACS) (TC 2.A.23) family.</text>
</comment>
<comment type="subcellular location">
    <subcellularLocation>
        <location evidence="1 6">Membrane</location>
        <topology evidence="1 6">Multi-pass membrane protein</topology>
    </subcellularLocation>
</comment>
<evidence type="ECO:0000256" key="7">
    <source>
        <dbReference type="SAM" id="MobiDB-lite"/>
    </source>
</evidence>
<gene>
    <name evidence="8" type="ORF">PCOR1329_LOCUS25171</name>
</gene>
<dbReference type="Proteomes" id="UP001189429">
    <property type="component" value="Unassembled WGS sequence"/>
</dbReference>